<gene>
    <name evidence="4" type="ORF">CJN711_LOCUS24831</name>
    <name evidence="3" type="ORF">KQP761_LOCUS5279</name>
    <name evidence="5" type="ORF">MBJ925_LOCUS10498</name>
    <name evidence="6" type="ORF">SMN809_LOCUS22933</name>
</gene>
<sequence>MDSLNTFSKSANFPSFTPIKNIDRSSTVTYGDGCVYTGPLTAQYCVVKPKSLSEMSKCTTPHDDEQDNASLSSASINNLSLKSLPSIETMNSSSDYQFKVMLLGDSGVGKTCLLVRFKDDTFLTGSFIATVGIDFRNKLVTLGDKKIKLQIFDTAGQERFRSVTHSYYRDANALLLLYDVTSYSSFDNISAWLSEIKESAHEGVIIMLIGNKIDKSQRVVSRETGERLARDYEISFIETSAKTSQNVELAFMATAQALLDKELTRKTQRNGHFTLNDTVKMSRLSSISHIRDNYNNTPNGSKASGWCCY</sequence>
<dbReference type="InterPro" id="IPR027417">
    <property type="entry name" value="P-loop_NTPase"/>
</dbReference>
<dbReference type="SMART" id="SM00174">
    <property type="entry name" value="RHO"/>
    <property type="match status" value="1"/>
</dbReference>
<dbReference type="Pfam" id="PF00071">
    <property type="entry name" value="Ras"/>
    <property type="match status" value="1"/>
</dbReference>
<dbReference type="EMBL" id="CAJNOV010011665">
    <property type="protein sequence ID" value="CAF1455966.1"/>
    <property type="molecule type" value="Genomic_DNA"/>
</dbReference>
<reference evidence="3" key="1">
    <citation type="submission" date="2021-02" db="EMBL/GenBank/DDBJ databases">
        <authorList>
            <person name="Nowell W R."/>
        </authorList>
    </citation>
    <scope>NUCLEOTIDE SEQUENCE</scope>
</reference>
<evidence type="ECO:0000313" key="6">
    <source>
        <dbReference type="EMBL" id="CAF4226093.1"/>
    </source>
</evidence>
<comment type="similarity">
    <text evidence="1">Belongs to the small GTPase superfamily. Rab family.</text>
</comment>
<accession>A0A815EGK6</accession>
<evidence type="ECO:0000256" key="2">
    <source>
        <dbReference type="ARBA" id="ARBA00022741"/>
    </source>
</evidence>
<dbReference type="AlphaFoldDB" id="A0A815EGK6"/>
<dbReference type="GO" id="GO:0005525">
    <property type="term" value="F:GTP binding"/>
    <property type="evidence" value="ECO:0007669"/>
    <property type="project" value="InterPro"/>
</dbReference>
<dbReference type="EMBL" id="CAJOBI010022650">
    <property type="protein sequence ID" value="CAF4226093.1"/>
    <property type="molecule type" value="Genomic_DNA"/>
</dbReference>
<evidence type="ECO:0000256" key="1">
    <source>
        <dbReference type="ARBA" id="ARBA00006270"/>
    </source>
</evidence>
<dbReference type="Proteomes" id="UP000663855">
    <property type="component" value="Unassembled WGS sequence"/>
</dbReference>
<dbReference type="SMART" id="SM00173">
    <property type="entry name" value="RAS"/>
    <property type="match status" value="1"/>
</dbReference>
<dbReference type="OrthoDB" id="10024846at2759"/>
<dbReference type="PRINTS" id="PR00449">
    <property type="entry name" value="RASTRNSFRMNG"/>
</dbReference>
<dbReference type="InterPro" id="IPR001806">
    <property type="entry name" value="Small_GTPase"/>
</dbReference>
<dbReference type="SUPFAM" id="SSF52540">
    <property type="entry name" value="P-loop containing nucleoside triphosphate hydrolases"/>
    <property type="match status" value="1"/>
</dbReference>
<evidence type="ECO:0000313" key="5">
    <source>
        <dbReference type="EMBL" id="CAF2034549.1"/>
    </source>
</evidence>
<evidence type="ECO:0000313" key="4">
    <source>
        <dbReference type="EMBL" id="CAF1455966.1"/>
    </source>
</evidence>
<name>A0A815EGK6_9BILA</name>
<dbReference type="EMBL" id="CAJNOW010001254">
    <property type="protein sequence ID" value="CAF1311538.1"/>
    <property type="molecule type" value="Genomic_DNA"/>
</dbReference>
<dbReference type="Proteomes" id="UP000663824">
    <property type="component" value="Unassembled WGS sequence"/>
</dbReference>
<comment type="caution">
    <text evidence="3">The sequence shown here is derived from an EMBL/GenBank/DDBJ whole genome shotgun (WGS) entry which is preliminary data.</text>
</comment>
<dbReference type="NCBIfam" id="TIGR00231">
    <property type="entry name" value="small_GTP"/>
    <property type="match status" value="1"/>
</dbReference>
<dbReference type="EMBL" id="CAJNRE010004424">
    <property type="protein sequence ID" value="CAF2034549.1"/>
    <property type="molecule type" value="Genomic_DNA"/>
</dbReference>
<dbReference type="GO" id="GO:0003924">
    <property type="term" value="F:GTPase activity"/>
    <property type="evidence" value="ECO:0007669"/>
    <property type="project" value="InterPro"/>
</dbReference>
<proteinExistence type="inferred from homology"/>
<evidence type="ECO:0000313" key="7">
    <source>
        <dbReference type="Proteomes" id="UP000663834"/>
    </source>
</evidence>
<dbReference type="SMART" id="SM00176">
    <property type="entry name" value="RAN"/>
    <property type="match status" value="1"/>
</dbReference>
<keyword evidence="2" id="KW-0547">Nucleotide-binding</keyword>
<dbReference type="PROSITE" id="PS51421">
    <property type="entry name" value="RAS"/>
    <property type="match status" value="1"/>
</dbReference>
<dbReference type="PROSITE" id="PS51419">
    <property type="entry name" value="RAB"/>
    <property type="match status" value="1"/>
</dbReference>
<dbReference type="Proteomes" id="UP000676336">
    <property type="component" value="Unassembled WGS sequence"/>
</dbReference>
<evidence type="ECO:0000313" key="3">
    <source>
        <dbReference type="EMBL" id="CAF1311538.1"/>
    </source>
</evidence>
<dbReference type="Gene3D" id="3.40.50.300">
    <property type="entry name" value="P-loop containing nucleotide triphosphate hydrolases"/>
    <property type="match status" value="1"/>
</dbReference>
<dbReference type="InterPro" id="IPR005225">
    <property type="entry name" value="Small_GTP-bd"/>
</dbReference>
<dbReference type="Proteomes" id="UP000663834">
    <property type="component" value="Unassembled WGS sequence"/>
</dbReference>
<dbReference type="SMART" id="SM00175">
    <property type="entry name" value="RAB"/>
    <property type="match status" value="1"/>
</dbReference>
<dbReference type="FunFam" id="3.40.50.300:FF:002020">
    <property type="entry name" value="Ras-related protein Rab-37"/>
    <property type="match status" value="1"/>
</dbReference>
<protein>
    <submittedName>
        <fullName evidence="3">Uncharacterized protein</fullName>
    </submittedName>
</protein>
<dbReference type="PROSITE" id="PS51420">
    <property type="entry name" value="RHO"/>
    <property type="match status" value="1"/>
</dbReference>
<dbReference type="PANTHER" id="PTHR47978">
    <property type="match status" value="1"/>
</dbReference>
<organism evidence="3 7">
    <name type="scientific">Rotaria magnacalcarata</name>
    <dbReference type="NCBI Taxonomy" id="392030"/>
    <lineage>
        <taxon>Eukaryota</taxon>
        <taxon>Metazoa</taxon>
        <taxon>Spiralia</taxon>
        <taxon>Gnathifera</taxon>
        <taxon>Rotifera</taxon>
        <taxon>Eurotatoria</taxon>
        <taxon>Bdelloidea</taxon>
        <taxon>Philodinida</taxon>
        <taxon>Philodinidae</taxon>
        <taxon>Rotaria</taxon>
    </lineage>
</organism>